<dbReference type="PANTHER" id="PTHR12526">
    <property type="entry name" value="GLYCOSYLTRANSFERASE"/>
    <property type="match status" value="1"/>
</dbReference>
<dbReference type="PANTHER" id="PTHR12526:SF638">
    <property type="entry name" value="SPORE COAT PROTEIN SA"/>
    <property type="match status" value="1"/>
</dbReference>
<evidence type="ECO:0000256" key="1">
    <source>
        <dbReference type="SAM" id="Phobius"/>
    </source>
</evidence>
<dbReference type="Proteomes" id="UP000233387">
    <property type="component" value="Unassembled WGS sequence"/>
</dbReference>
<keyword evidence="1" id="KW-1133">Transmembrane helix</keyword>
<feature type="domain" description="Glycosyltransferase subfamily 4-like N-terminal" evidence="3">
    <location>
        <begin position="23"/>
        <end position="188"/>
    </location>
</feature>
<dbReference type="OrthoDB" id="9811902at2"/>
<keyword evidence="1" id="KW-0812">Transmembrane</keyword>
<name>A0A2N3I6T2_9BACT</name>
<dbReference type="AlphaFoldDB" id="A0A2N3I6T2"/>
<gene>
    <name evidence="4" type="ORF">Rain11_2495</name>
</gene>
<evidence type="ECO:0000259" key="2">
    <source>
        <dbReference type="Pfam" id="PF00534"/>
    </source>
</evidence>
<organism evidence="4 5">
    <name type="scientific">Raineya orbicola</name>
    <dbReference type="NCBI Taxonomy" id="2016530"/>
    <lineage>
        <taxon>Bacteria</taxon>
        <taxon>Pseudomonadati</taxon>
        <taxon>Bacteroidota</taxon>
        <taxon>Cytophagia</taxon>
        <taxon>Cytophagales</taxon>
        <taxon>Raineyaceae</taxon>
        <taxon>Raineya</taxon>
    </lineage>
</organism>
<evidence type="ECO:0000313" key="5">
    <source>
        <dbReference type="Proteomes" id="UP000233387"/>
    </source>
</evidence>
<dbReference type="RefSeq" id="WP_101359754.1">
    <property type="nucleotide sequence ID" value="NZ_NKXO01000055.1"/>
</dbReference>
<evidence type="ECO:0000313" key="4">
    <source>
        <dbReference type="EMBL" id="PKQ66034.1"/>
    </source>
</evidence>
<evidence type="ECO:0000259" key="3">
    <source>
        <dbReference type="Pfam" id="PF13439"/>
    </source>
</evidence>
<dbReference type="EMBL" id="NKXO01000055">
    <property type="protein sequence ID" value="PKQ66034.1"/>
    <property type="molecule type" value="Genomic_DNA"/>
</dbReference>
<dbReference type="Pfam" id="PF13439">
    <property type="entry name" value="Glyco_transf_4"/>
    <property type="match status" value="1"/>
</dbReference>
<dbReference type="SUPFAM" id="SSF53756">
    <property type="entry name" value="UDP-Glycosyltransferase/glycogen phosphorylase"/>
    <property type="match status" value="1"/>
</dbReference>
<dbReference type="GO" id="GO:0016757">
    <property type="term" value="F:glycosyltransferase activity"/>
    <property type="evidence" value="ECO:0007669"/>
    <property type="project" value="InterPro"/>
</dbReference>
<proteinExistence type="predicted"/>
<reference evidence="4 5" key="1">
    <citation type="submission" date="2017-06" db="EMBL/GenBank/DDBJ databases">
        <title>Raineya orbicola gen. nov., sp. nov. a slightly thermophilic bacterium of the phylum Bacteroidetes and the description of Raineyaceae fam. nov.</title>
        <authorList>
            <person name="Albuquerque L."/>
            <person name="Polonia A.R.M."/>
            <person name="Barroso C."/>
            <person name="Froufe H.J.C."/>
            <person name="Lage O."/>
            <person name="Lobo-Da-Cunha A."/>
            <person name="Egas C."/>
            <person name="Da Costa M.S."/>
        </authorList>
    </citation>
    <scope>NUCLEOTIDE SEQUENCE [LARGE SCALE GENOMIC DNA]</scope>
    <source>
        <strain evidence="4 5">SPSPC-11</strain>
    </source>
</reference>
<accession>A0A2N3I6T2</accession>
<keyword evidence="4" id="KW-0808">Transferase</keyword>
<keyword evidence="1" id="KW-0472">Membrane</keyword>
<dbReference type="CDD" id="cd03794">
    <property type="entry name" value="GT4_WbuB-like"/>
    <property type="match status" value="1"/>
</dbReference>
<protein>
    <submittedName>
        <fullName evidence="4">Glycosyl transferase group 1</fullName>
    </submittedName>
</protein>
<keyword evidence="5" id="KW-1185">Reference proteome</keyword>
<feature type="domain" description="Glycosyl transferase family 1" evidence="2">
    <location>
        <begin position="194"/>
        <end position="351"/>
    </location>
</feature>
<dbReference type="InterPro" id="IPR028098">
    <property type="entry name" value="Glyco_trans_4-like_N"/>
</dbReference>
<dbReference type="InterPro" id="IPR001296">
    <property type="entry name" value="Glyco_trans_1"/>
</dbReference>
<comment type="caution">
    <text evidence="4">The sequence shown here is derived from an EMBL/GenBank/DDBJ whole genome shotgun (WGS) entry which is preliminary data.</text>
</comment>
<sequence length="372" mass="43414">MKIIYLHQYFKLPTENGSHRSWYIAQFLQKKGWEVEIITASKKARLLFSDNLKIHYVSVSYAQEMHFLRRTIAFLNFLIKAIHKILKIPNISLIYATSTPLTIGLIALILKKIKKVPYVFEVRDLWPLVPIEMGYVKSKIFQRFLFWLEKKIYQNAEKIVVLSPPMEEYVRRIVPEKPILCVPNMSDCEIFFPQNKKKENEPFRIAYFGSMGKANALERLLQVAEKHPEIEFWIIGEGSEKKKLQQIASQKVYFFAGKPKHELNEMLAYADAFYVSFAEYPSLETCSPNKFFDGIAAGKLCITNTKGWVKDLIEKYECGFYADSPDEFKEKIQPFLQDKSLLQTYQNNARHLAEKVFNKEILCSKIVDFISA</sequence>
<dbReference type="Pfam" id="PF00534">
    <property type="entry name" value="Glycos_transf_1"/>
    <property type="match status" value="1"/>
</dbReference>
<dbReference type="Gene3D" id="3.40.50.2000">
    <property type="entry name" value="Glycogen Phosphorylase B"/>
    <property type="match status" value="2"/>
</dbReference>
<feature type="transmembrane region" description="Helical" evidence="1">
    <location>
        <begin position="92"/>
        <end position="110"/>
    </location>
</feature>